<evidence type="ECO:0000256" key="3">
    <source>
        <dbReference type="ARBA" id="ARBA00023237"/>
    </source>
</evidence>
<dbReference type="Pfam" id="PF07660">
    <property type="entry name" value="STN"/>
    <property type="match status" value="1"/>
</dbReference>
<keyword evidence="3" id="KW-0998">Cell outer membrane</keyword>
<feature type="compositionally biased region" description="Polar residues" evidence="4">
    <location>
        <begin position="163"/>
        <end position="175"/>
    </location>
</feature>
<keyword evidence="2" id="KW-0472">Membrane</keyword>
<evidence type="ECO:0000313" key="8">
    <source>
        <dbReference type="Proteomes" id="UP000198804"/>
    </source>
</evidence>
<organism evidence="7 8">
    <name type="scientific">Methylorubrum salsuginis</name>
    <dbReference type="NCBI Taxonomy" id="414703"/>
    <lineage>
        <taxon>Bacteria</taxon>
        <taxon>Pseudomonadati</taxon>
        <taxon>Pseudomonadota</taxon>
        <taxon>Alphaproteobacteria</taxon>
        <taxon>Hyphomicrobiales</taxon>
        <taxon>Methylobacteriaceae</taxon>
        <taxon>Methylorubrum</taxon>
    </lineage>
</organism>
<protein>
    <submittedName>
        <fullName evidence="7">Secretin and TonB N terminus short domain</fullName>
    </submittedName>
</protein>
<dbReference type="RefSeq" id="WP_342030039.1">
    <property type="nucleotide sequence ID" value="NZ_FOSV01000040.1"/>
</dbReference>
<reference evidence="8" key="1">
    <citation type="submission" date="2016-10" db="EMBL/GenBank/DDBJ databases">
        <authorList>
            <person name="Varghese N."/>
            <person name="Submissions S."/>
        </authorList>
    </citation>
    <scope>NUCLEOTIDE SEQUENCE [LARGE SCALE GENOMIC DNA]</scope>
    <source>
        <strain evidence="8">CGMCC 1.6474</strain>
    </source>
</reference>
<dbReference type="InterPro" id="IPR011662">
    <property type="entry name" value="Secretin/TonB_short_N"/>
</dbReference>
<dbReference type="AlphaFoldDB" id="A0A1I4MKD8"/>
<evidence type="ECO:0000256" key="2">
    <source>
        <dbReference type="ARBA" id="ARBA00023136"/>
    </source>
</evidence>
<evidence type="ECO:0000259" key="6">
    <source>
        <dbReference type="SMART" id="SM00965"/>
    </source>
</evidence>
<dbReference type="EMBL" id="FOSV01000040">
    <property type="protein sequence ID" value="SFM03892.1"/>
    <property type="molecule type" value="Genomic_DNA"/>
</dbReference>
<evidence type="ECO:0000256" key="1">
    <source>
        <dbReference type="ARBA" id="ARBA00022448"/>
    </source>
</evidence>
<dbReference type="STRING" id="414703.SAMN04488125_1402"/>
<feature type="compositionally biased region" description="Polar residues" evidence="4">
    <location>
        <begin position="191"/>
        <end position="204"/>
    </location>
</feature>
<dbReference type="Gene3D" id="3.55.50.30">
    <property type="match status" value="1"/>
</dbReference>
<name>A0A1I4MKD8_9HYPH</name>
<feature type="region of interest" description="Disordered" evidence="4">
    <location>
        <begin position="163"/>
        <end position="210"/>
    </location>
</feature>
<feature type="chain" id="PRO_5011618733" evidence="5">
    <location>
        <begin position="29"/>
        <end position="210"/>
    </location>
</feature>
<evidence type="ECO:0000313" key="7">
    <source>
        <dbReference type="EMBL" id="SFM03892.1"/>
    </source>
</evidence>
<keyword evidence="1" id="KW-0813">Transport</keyword>
<evidence type="ECO:0000256" key="5">
    <source>
        <dbReference type="SAM" id="SignalP"/>
    </source>
</evidence>
<feature type="signal peptide" evidence="5">
    <location>
        <begin position="1"/>
        <end position="28"/>
    </location>
</feature>
<proteinExistence type="predicted"/>
<keyword evidence="8" id="KW-1185">Reference proteome</keyword>
<accession>A0A1I4MKD8</accession>
<sequence length="210" mass="21827">MAKRIRGAMFWRSALASASLIAMNHALAAQDNAAERPLLGTGERVSLIPATSDVARLPADSSKVRVRVSIASGALEPALKALEEQVSLRLAYETSLTENLSTRGVEGEFRPLEALAALLDGTGLTYRMAGSSTITLVNPRYVQLGSDSASSVVLDELSVEGTTRANAGTNQDGSATSGGGPSGIVGYTARISPSATKTNTPSLRRPSRSP</sequence>
<gene>
    <name evidence="7" type="ORF">SAMN04488125_1402</name>
</gene>
<dbReference type="Proteomes" id="UP000198804">
    <property type="component" value="Unassembled WGS sequence"/>
</dbReference>
<evidence type="ECO:0000256" key="4">
    <source>
        <dbReference type="SAM" id="MobiDB-lite"/>
    </source>
</evidence>
<feature type="domain" description="Secretin/TonB short N-terminal" evidence="6">
    <location>
        <begin position="88"/>
        <end position="139"/>
    </location>
</feature>
<dbReference type="SMART" id="SM00965">
    <property type="entry name" value="STN"/>
    <property type="match status" value="1"/>
</dbReference>
<keyword evidence="5" id="KW-0732">Signal</keyword>
<dbReference type="GO" id="GO:0019867">
    <property type="term" value="C:outer membrane"/>
    <property type="evidence" value="ECO:0007669"/>
    <property type="project" value="InterPro"/>
</dbReference>